<dbReference type="EMBL" id="BAABDQ010000013">
    <property type="protein sequence ID" value="GAA3568601.1"/>
    <property type="molecule type" value="Genomic_DNA"/>
</dbReference>
<organism evidence="2 3">
    <name type="scientific">Nonomuraea rosea</name>
    <dbReference type="NCBI Taxonomy" id="638574"/>
    <lineage>
        <taxon>Bacteria</taxon>
        <taxon>Bacillati</taxon>
        <taxon>Actinomycetota</taxon>
        <taxon>Actinomycetes</taxon>
        <taxon>Streptosporangiales</taxon>
        <taxon>Streptosporangiaceae</taxon>
        <taxon>Nonomuraea</taxon>
    </lineage>
</organism>
<dbReference type="Gene3D" id="3.90.1200.10">
    <property type="match status" value="1"/>
</dbReference>
<dbReference type="Proteomes" id="UP001500630">
    <property type="component" value="Unassembled WGS sequence"/>
</dbReference>
<proteinExistence type="predicted"/>
<comment type="caution">
    <text evidence="2">The sequence shown here is derived from an EMBL/GenBank/DDBJ whole genome shotgun (WGS) entry which is preliminary data.</text>
</comment>
<evidence type="ECO:0000313" key="3">
    <source>
        <dbReference type="Proteomes" id="UP001500630"/>
    </source>
</evidence>
<evidence type="ECO:0000259" key="1">
    <source>
        <dbReference type="Pfam" id="PF01636"/>
    </source>
</evidence>
<keyword evidence="3" id="KW-1185">Reference proteome</keyword>
<accession>A0ABP6XL29</accession>
<reference evidence="3" key="1">
    <citation type="journal article" date="2019" name="Int. J. Syst. Evol. Microbiol.">
        <title>The Global Catalogue of Microorganisms (GCM) 10K type strain sequencing project: providing services to taxonomists for standard genome sequencing and annotation.</title>
        <authorList>
            <consortium name="The Broad Institute Genomics Platform"/>
            <consortium name="The Broad Institute Genome Sequencing Center for Infectious Disease"/>
            <person name="Wu L."/>
            <person name="Ma J."/>
        </authorList>
    </citation>
    <scope>NUCLEOTIDE SEQUENCE [LARGE SCALE GENOMIC DNA]</scope>
    <source>
        <strain evidence="3">JCM 17326</strain>
    </source>
</reference>
<name>A0ABP6XL29_9ACTN</name>
<dbReference type="RefSeq" id="WP_345566391.1">
    <property type="nucleotide sequence ID" value="NZ_BAABDQ010000013.1"/>
</dbReference>
<protein>
    <recommendedName>
        <fullName evidence="1">Aminoglycoside phosphotransferase domain-containing protein</fullName>
    </recommendedName>
</protein>
<sequence>MTVNPAPAAPTTSELLEIADALLPGHSLDSARITAGNLHHAILLPGTAAVRVSKRPSSAQEMPRRTEVLREIAQAGLPFAVPEPLTPVTRFGERAAVAVSWIGGEAQPEGQGDPAQIGKLLRAVREVTVTPRLRQLLNAPREKGWAEILAEEVVPRLPDRWRDECRRRLEAARDLEAVPDALVHGDLCGLNVHWSRDGRLIGVLDWDQAHLFDPAIDAALMAWHGWDNVRKAVDPETYRRARIYDAPFDVGHLVGVLDGRPLTNVEGYVRSIVAWLEKNV</sequence>
<dbReference type="InterPro" id="IPR011009">
    <property type="entry name" value="Kinase-like_dom_sf"/>
</dbReference>
<feature type="domain" description="Aminoglycoside phosphotransferase" evidence="1">
    <location>
        <begin position="47"/>
        <end position="233"/>
    </location>
</feature>
<dbReference type="SUPFAM" id="SSF56112">
    <property type="entry name" value="Protein kinase-like (PK-like)"/>
    <property type="match status" value="1"/>
</dbReference>
<evidence type="ECO:0000313" key="2">
    <source>
        <dbReference type="EMBL" id="GAA3568601.1"/>
    </source>
</evidence>
<gene>
    <name evidence="2" type="ORF">GCM10022419_056740</name>
</gene>
<dbReference type="Pfam" id="PF01636">
    <property type="entry name" value="APH"/>
    <property type="match status" value="1"/>
</dbReference>
<dbReference type="InterPro" id="IPR002575">
    <property type="entry name" value="Aminoglycoside_PTrfase"/>
</dbReference>